<dbReference type="Proteomes" id="UP000005239">
    <property type="component" value="Unassembled WGS sequence"/>
</dbReference>
<evidence type="ECO:0000313" key="1">
    <source>
        <dbReference type="EnsemblMetazoa" id="PPA29785.1"/>
    </source>
</evidence>
<evidence type="ECO:0000313" key="2">
    <source>
        <dbReference type="Proteomes" id="UP000005239"/>
    </source>
</evidence>
<keyword evidence="2" id="KW-1185">Reference proteome</keyword>
<dbReference type="AlphaFoldDB" id="A0A2A6BQ36"/>
<gene>
    <name evidence="1" type="primary">WBGene00202654</name>
</gene>
<accession>A0A8R1YNJ7</accession>
<name>A0A2A6BQ36_PRIPA</name>
<organism evidence="1 2">
    <name type="scientific">Pristionchus pacificus</name>
    <name type="common">Parasitic nematode worm</name>
    <dbReference type="NCBI Taxonomy" id="54126"/>
    <lineage>
        <taxon>Eukaryota</taxon>
        <taxon>Metazoa</taxon>
        <taxon>Ecdysozoa</taxon>
        <taxon>Nematoda</taxon>
        <taxon>Chromadorea</taxon>
        <taxon>Rhabditida</taxon>
        <taxon>Rhabditina</taxon>
        <taxon>Diplogasteromorpha</taxon>
        <taxon>Diplogasteroidea</taxon>
        <taxon>Neodiplogasteridae</taxon>
        <taxon>Pristionchus</taxon>
    </lineage>
</organism>
<proteinExistence type="predicted"/>
<protein>
    <submittedName>
        <fullName evidence="1">Uncharacterized protein</fullName>
    </submittedName>
</protein>
<dbReference type="EnsemblMetazoa" id="PPA29785.1">
    <property type="protein sequence ID" value="PPA29785.1"/>
    <property type="gene ID" value="WBGene00202654"/>
</dbReference>
<reference evidence="1" key="2">
    <citation type="submission" date="2022-06" db="UniProtKB">
        <authorList>
            <consortium name="EnsemblMetazoa"/>
        </authorList>
    </citation>
    <scope>IDENTIFICATION</scope>
    <source>
        <strain evidence="1">PS312</strain>
    </source>
</reference>
<reference evidence="2" key="1">
    <citation type="journal article" date="2008" name="Nat. Genet.">
        <title>The Pristionchus pacificus genome provides a unique perspective on nematode lifestyle and parasitism.</title>
        <authorList>
            <person name="Dieterich C."/>
            <person name="Clifton S.W."/>
            <person name="Schuster L.N."/>
            <person name="Chinwalla A."/>
            <person name="Delehaunty K."/>
            <person name="Dinkelacker I."/>
            <person name="Fulton L."/>
            <person name="Fulton R."/>
            <person name="Godfrey J."/>
            <person name="Minx P."/>
            <person name="Mitreva M."/>
            <person name="Roeseler W."/>
            <person name="Tian H."/>
            <person name="Witte H."/>
            <person name="Yang S.P."/>
            <person name="Wilson R.K."/>
            <person name="Sommer R.J."/>
        </authorList>
    </citation>
    <scope>NUCLEOTIDE SEQUENCE [LARGE SCALE GENOMIC DNA]</scope>
    <source>
        <strain evidence="2">PS312</strain>
    </source>
</reference>
<accession>A0A2A6BQ36</accession>
<sequence>MVLTESALIKEEMRGLQQTVADLRQEIKEMKEKREKMVLPARAIAAARKDVKKMCAYCTKRSHFGIECKTYTSSEQRIKVLTRYGRCLGCFRKSCKNLACGTRCNECGLEGFNQAHCPGEH</sequence>